<dbReference type="Pfam" id="PF24551">
    <property type="entry name" value="SH3_Rv0428c"/>
    <property type="match status" value="1"/>
</dbReference>
<proteinExistence type="predicted"/>
<comment type="caution">
    <text evidence="2">The sequence shown here is derived from an EMBL/GenBank/DDBJ whole genome shotgun (WGS) entry which is preliminary data.</text>
</comment>
<evidence type="ECO:0000313" key="2">
    <source>
        <dbReference type="EMBL" id="GAA1970763.1"/>
    </source>
</evidence>
<name>A0ABP5CYQ6_9PSEU</name>
<dbReference type="EMBL" id="BAAANN010000021">
    <property type="protein sequence ID" value="GAA1970763.1"/>
    <property type="molecule type" value="Genomic_DNA"/>
</dbReference>
<protein>
    <recommendedName>
        <fullName evidence="1">Histone acetyltransferase Rv0428c-like SH3 domain-containing protein</fullName>
    </recommendedName>
</protein>
<keyword evidence="3" id="KW-1185">Reference proteome</keyword>
<accession>A0ABP5CYQ6</accession>
<dbReference type="InterPro" id="IPR056934">
    <property type="entry name" value="SH3_Rv0428c"/>
</dbReference>
<reference evidence="3" key="1">
    <citation type="journal article" date="2019" name="Int. J. Syst. Evol. Microbiol.">
        <title>The Global Catalogue of Microorganisms (GCM) 10K type strain sequencing project: providing services to taxonomists for standard genome sequencing and annotation.</title>
        <authorList>
            <consortium name="The Broad Institute Genomics Platform"/>
            <consortium name="The Broad Institute Genome Sequencing Center for Infectious Disease"/>
            <person name="Wu L."/>
            <person name="Ma J."/>
        </authorList>
    </citation>
    <scope>NUCLEOTIDE SEQUENCE [LARGE SCALE GENOMIC DNA]</scope>
    <source>
        <strain evidence="3">JCM 14545</strain>
    </source>
</reference>
<evidence type="ECO:0000259" key="1">
    <source>
        <dbReference type="Pfam" id="PF24551"/>
    </source>
</evidence>
<gene>
    <name evidence="2" type="ORF">GCM10009754_50920</name>
</gene>
<sequence length="70" mass="7282">MSPADLLTALPAGTRVVVRYRIESGFTDALGPLTSVGTDECVVDTKRGAVTVPLADVVLAKPVPPPPARR</sequence>
<evidence type="ECO:0000313" key="3">
    <source>
        <dbReference type="Proteomes" id="UP001501116"/>
    </source>
</evidence>
<dbReference type="Proteomes" id="UP001501116">
    <property type="component" value="Unassembled WGS sequence"/>
</dbReference>
<organism evidence="2 3">
    <name type="scientific">Amycolatopsis minnesotensis</name>
    <dbReference type="NCBI Taxonomy" id="337894"/>
    <lineage>
        <taxon>Bacteria</taxon>
        <taxon>Bacillati</taxon>
        <taxon>Actinomycetota</taxon>
        <taxon>Actinomycetes</taxon>
        <taxon>Pseudonocardiales</taxon>
        <taxon>Pseudonocardiaceae</taxon>
        <taxon>Amycolatopsis</taxon>
    </lineage>
</organism>
<dbReference type="RefSeq" id="WP_344423771.1">
    <property type="nucleotide sequence ID" value="NZ_BAAANN010000021.1"/>
</dbReference>
<feature type="domain" description="Histone acetyltransferase Rv0428c-like SH3" evidence="1">
    <location>
        <begin position="11"/>
        <end position="61"/>
    </location>
</feature>